<keyword evidence="8" id="KW-0407">Ion channel</keyword>
<feature type="transmembrane region" description="Helical" evidence="9">
    <location>
        <begin position="321"/>
        <end position="339"/>
    </location>
</feature>
<dbReference type="EMBL" id="JADQDQ010000004">
    <property type="protein sequence ID" value="MBF9238030.1"/>
    <property type="molecule type" value="Genomic_DNA"/>
</dbReference>
<dbReference type="Gene3D" id="1.25.10.10">
    <property type="entry name" value="Leucine-rich Repeat Variant"/>
    <property type="match status" value="1"/>
</dbReference>
<dbReference type="RefSeq" id="WP_196282395.1">
    <property type="nucleotide sequence ID" value="NZ_JADQDQ010000004.1"/>
</dbReference>
<protein>
    <submittedName>
        <fullName evidence="11">Cyclic nucleotide-binding domain-containing protein</fullName>
    </submittedName>
</protein>
<keyword evidence="7" id="KW-1071">Ligand-gated ion channel</keyword>
<evidence type="ECO:0000256" key="4">
    <source>
        <dbReference type="ARBA" id="ARBA00022989"/>
    </source>
</evidence>
<feature type="transmembrane region" description="Helical" evidence="9">
    <location>
        <begin position="51"/>
        <end position="70"/>
    </location>
</feature>
<evidence type="ECO:0000256" key="5">
    <source>
        <dbReference type="ARBA" id="ARBA00023065"/>
    </source>
</evidence>
<dbReference type="PANTHER" id="PTHR45638">
    <property type="entry name" value="CYCLIC NUCLEOTIDE-GATED CATION CHANNEL SUBUNIT A"/>
    <property type="match status" value="1"/>
</dbReference>
<dbReference type="PANTHER" id="PTHR45638:SF11">
    <property type="entry name" value="CYCLIC NUCLEOTIDE-GATED CATION CHANNEL SUBUNIT A"/>
    <property type="match status" value="1"/>
</dbReference>
<dbReference type="InterPro" id="IPR018488">
    <property type="entry name" value="cNMP-bd_CS"/>
</dbReference>
<feature type="transmembrane region" description="Helical" evidence="9">
    <location>
        <begin position="145"/>
        <end position="165"/>
    </location>
</feature>
<feature type="transmembrane region" description="Helical" evidence="9">
    <location>
        <begin position="398"/>
        <end position="417"/>
    </location>
</feature>
<feature type="transmembrane region" description="Helical" evidence="9">
    <location>
        <begin position="21"/>
        <end position="45"/>
    </location>
</feature>
<dbReference type="InterPro" id="IPR050866">
    <property type="entry name" value="CNG_cation_channel"/>
</dbReference>
<gene>
    <name evidence="11" type="ORF">I2I05_11555</name>
</gene>
<dbReference type="Gene3D" id="2.60.120.10">
    <property type="entry name" value="Jelly Rolls"/>
    <property type="match status" value="1"/>
</dbReference>
<accession>A0ABS0II53</accession>
<dbReference type="SUPFAM" id="SSF48371">
    <property type="entry name" value="ARM repeat"/>
    <property type="match status" value="1"/>
</dbReference>
<evidence type="ECO:0000256" key="1">
    <source>
        <dbReference type="ARBA" id="ARBA00004141"/>
    </source>
</evidence>
<evidence type="ECO:0000259" key="10">
    <source>
        <dbReference type="PROSITE" id="PS50042"/>
    </source>
</evidence>
<comment type="caution">
    <text evidence="11">The sequence shown here is derived from an EMBL/GenBank/DDBJ whole genome shotgun (WGS) entry which is preliminary data.</text>
</comment>
<feature type="transmembrane region" description="Helical" evidence="9">
    <location>
        <begin position="296"/>
        <end position="315"/>
    </location>
</feature>
<keyword evidence="5" id="KW-0406">Ion transport</keyword>
<keyword evidence="2" id="KW-0813">Transport</keyword>
<dbReference type="InterPro" id="IPR014710">
    <property type="entry name" value="RmlC-like_jellyroll"/>
</dbReference>
<dbReference type="SMART" id="SM00100">
    <property type="entry name" value="cNMP"/>
    <property type="match status" value="1"/>
</dbReference>
<feature type="transmembrane region" description="Helical" evidence="9">
    <location>
        <begin position="229"/>
        <end position="250"/>
    </location>
</feature>
<feature type="transmembrane region" description="Helical" evidence="9">
    <location>
        <begin position="119"/>
        <end position="138"/>
    </location>
</feature>
<keyword evidence="3 9" id="KW-0812">Transmembrane</keyword>
<keyword evidence="4 9" id="KW-1133">Transmembrane helix</keyword>
<reference evidence="11 12" key="1">
    <citation type="submission" date="2020-11" db="EMBL/GenBank/DDBJ databases">
        <authorList>
            <person name="Kim M.K."/>
        </authorList>
    </citation>
    <scope>NUCLEOTIDE SEQUENCE [LARGE SCALE GENOMIC DNA]</scope>
    <source>
        <strain evidence="11 12">BT683</strain>
    </source>
</reference>
<feature type="domain" description="Cyclic nucleotide-binding" evidence="10">
    <location>
        <begin position="936"/>
        <end position="1051"/>
    </location>
</feature>
<feature type="transmembrane region" description="Helical" evidence="9">
    <location>
        <begin position="171"/>
        <end position="189"/>
    </location>
</feature>
<keyword evidence="6 9" id="KW-0472">Membrane</keyword>
<proteinExistence type="predicted"/>
<dbReference type="InterPro" id="IPR018490">
    <property type="entry name" value="cNMP-bd_dom_sf"/>
</dbReference>
<dbReference type="InterPro" id="IPR011989">
    <property type="entry name" value="ARM-like"/>
</dbReference>
<name>A0ABS0II53_9BACT</name>
<evidence type="ECO:0000256" key="2">
    <source>
        <dbReference type="ARBA" id="ARBA00022448"/>
    </source>
</evidence>
<dbReference type="InterPro" id="IPR000595">
    <property type="entry name" value="cNMP-bd_dom"/>
</dbReference>
<feature type="transmembrane region" description="Helical" evidence="9">
    <location>
        <begin position="262"/>
        <end position="284"/>
    </location>
</feature>
<dbReference type="PROSITE" id="PS50042">
    <property type="entry name" value="CNMP_BINDING_3"/>
    <property type="match status" value="1"/>
</dbReference>
<comment type="subcellular location">
    <subcellularLocation>
        <location evidence="1">Membrane</location>
        <topology evidence="1">Multi-pass membrane protein</topology>
    </subcellularLocation>
</comment>
<evidence type="ECO:0000256" key="3">
    <source>
        <dbReference type="ARBA" id="ARBA00022692"/>
    </source>
</evidence>
<sequence length="1067" mass="116907">MESWYRFLGVRPRETKAVWLFFAHNFLLGIGTILVYVAANVVLLAEHPERNLPLAYCVGAVAMMAVGRLYAYGEHHWLLRKLAVRALLVAAVLTLVLGGLVLLGPSVATAVTIMTGYRLVYLLTNLEFWGMSAVVFNVRQGRRLFSVISSGDMPAKAIGAVLAIFVHINNALYALLFTAAATYLLAFFIQRATFQTQVGAARNAPEPEPQQPRPSLVHQLLGASPLVRAMGLSLMAIAAVAVGVEYLFFVNVKYKLQEQATILQYVGGVLALTYLLAMLFKLAFSRHGLDRLGVRWTLAVLPLMALAGLLLFGGLQLTHAAPGTVMLYFGGLYLVLEVLRRAMFEPVFLVLFQPLAAPERLEGHSLVKGFYEPLGLGLGGVLLWSGHTFPALNQWAPFIWMGVLLLLALFLLQLTYWKYIDELKSALGLRFTSAPPPSGASAGKPAPANPSSKTAVEAIEHLQKAHADTLFRHADLLLKHSDSRVRNRVLGLLGDRADITLLRRLAYDDPDADLRHMASRMASLHPEANDLLNHHDLAVRGGAIRGRLEAAPTDEGALASLAGIAAAPDAKSRLMALALLDLLTPEQQVEVVTSSFQSADQELVQAAVQAAARVASPSLLGQLVALLRHKALHKPASDALQKTGAAALPYLKEAFSQETDGRSLQLVAQICARMGTPAARQVLVDVAQAPNLHARAAALRALSSFEKVPGDMPLFQRLVEEEMRFAQHLLHGMVKGNTELRRALRYELGKTQQRIFGLLIQVYERQPMMDAQRGVAHASGERQANALEILDNLIPRPLYQGLQAMLDVGRLSEKVQAFDDLLGPARMLEPIQTVIIRRGPAAFSAWTIGVALRQWAPQLTTVALLHPHLHAANSLVQESALSVLQQLPVQHPAVFEQFLALFPSITQLPVMNAQAQTQPSGISSRDRVLMLKATALFAETPENVLATIVPIMKEVTFQSDEKIFVKGTLGTSLFIVCEGEVGIWDGTHQLTTFHKGDFFGELSLLDAESRSATAVALSPVMAFRIDQEDFYDVMEECTEVARNIMRVLCQRLRRQNEKSQLIEQVHT</sequence>
<dbReference type="Pfam" id="PF00027">
    <property type="entry name" value="cNMP_binding"/>
    <property type="match status" value="1"/>
</dbReference>
<dbReference type="SUPFAM" id="SSF51206">
    <property type="entry name" value="cAMP-binding domain-like"/>
    <property type="match status" value="1"/>
</dbReference>
<dbReference type="Proteomes" id="UP000597617">
    <property type="component" value="Unassembled WGS sequence"/>
</dbReference>
<organism evidence="11 12">
    <name type="scientific">Hymenobacter jeongseonensis</name>
    <dbReference type="NCBI Taxonomy" id="2791027"/>
    <lineage>
        <taxon>Bacteria</taxon>
        <taxon>Pseudomonadati</taxon>
        <taxon>Bacteroidota</taxon>
        <taxon>Cytophagia</taxon>
        <taxon>Cytophagales</taxon>
        <taxon>Hymenobacteraceae</taxon>
        <taxon>Hymenobacter</taxon>
    </lineage>
</organism>
<feature type="transmembrane region" description="Helical" evidence="9">
    <location>
        <begin position="82"/>
        <end position="107"/>
    </location>
</feature>
<evidence type="ECO:0000256" key="9">
    <source>
        <dbReference type="SAM" id="Phobius"/>
    </source>
</evidence>
<evidence type="ECO:0000313" key="11">
    <source>
        <dbReference type="EMBL" id="MBF9238030.1"/>
    </source>
</evidence>
<dbReference type="InterPro" id="IPR016024">
    <property type="entry name" value="ARM-type_fold"/>
</dbReference>
<evidence type="ECO:0000256" key="8">
    <source>
        <dbReference type="ARBA" id="ARBA00023303"/>
    </source>
</evidence>
<evidence type="ECO:0000256" key="7">
    <source>
        <dbReference type="ARBA" id="ARBA00023286"/>
    </source>
</evidence>
<evidence type="ECO:0000313" key="12">
    <source>
        <dbReference type="Proteomes" id="UP000597617"/>
    </source>
</evidence>
<dbReference type="PROSITE" id="PS00889">
    <property type="entry name" value="CNMP_BINDING_2"/>
    <property type="match status" value="1"/>
</dbReference>
<dbReference type="CDD" id="cd00038">
    <property type="entry name" value="CAP_ED"/>
    <property type="match status" value="1"/>
</dbReference>
<keyword evidence="12" id="KW-1185">Reference proteome</keyword>
<evidence type="ECO:0000256" key="6">
    <source>
        <dbReference type="ARBA" id="ARBA00023136"/>
    </source>
</evidence>